<organism evidence="1 2">
    <name type="scientific">Corynebacterium callunae DSM 20147</name>
    <dbReference type="NCBI Taxonomy" id="1121353"/>
    <lineage>
        <taxon>Bacteria</taxon>
        <taxon>Bacillati</taxon>
        <taxon>Actinomycetota</taxon>
        <taxon>Actinomycetes</taxon>
        <taxon>Mycobacteriales</taxon>
        <taxon>Corynebacteriaceae</taxon>
        <taxon>Corynebacterium</taxon>
    </lineage>
</organism>
<dbReference type="Proteomes" id="UP000011760">
    <property type="component" value="Chromosome"/>
</dbReference>
<name>M1UEZ4_9CORY</name>
<reference evidence="1 2" key="1">
    <citation type="submission" date="2013-02" db="EMBL/GenBank/DDBJ databases">
        <title>The complete genome sequence of Corynebacterium callunae DSM 20147.</title>
        <authorList>
            <person name="Ruckert C."/>
            <person name="Albersmeier A."/>
            <person name="Kalinowski J."/>
        </authorList>
    </citation>
    <scope>NUCLEOTIDE SEQUENCE [LARGE SCALE GENOMIC DNA]</scope>
    <source>
        <strain evidence="1 2">DSM 20147</strain>
    </source>
</reference>
<sequence length="68" mass="8102">MDRKQCLPNTLYRRGFDFTYKLGVLSYKNTPTPYAATRLINTTLFVQLEQIEFSKWAHMIPVRPMSFR</sequence>
<keyword evidence="2" id="KW-1185">Reference proteome</keyword>
<dbReference type="KEGG" id="ccn:H924_06255"/>
<dbReference type="EMBL" id="CP004354">
    <property type="protein sequence ID" value="AGG66695.1"/>
    <property type="molecule type" value="Genomic_DNA"/>
</dbReference>
<proteinExistence type="predicted"/>
<evidence type="ECO:0000313" key="1">
    <source>
        <dbReference type="EMBL" id="AGG66695.1"/>
    </source>
</evidence>
<dbReference type="HOGENOM" id="CLU_2786784_0_0_11"/>
<dbReference type="STRING" id="1121353.H924_06255"/>
<protein>
    <submittedName>
        <fullName evidence="1">Uncharacterized protein</fullName>
    </submittedName>
</protein>
<evidence type="ECO:0000313" key="2">
    <source>
        <dbReference type="Proteomes" id="UP000011760"/>
    </source>
</evidence>
<accession>M1UEZ4</accession>
<gene>
    <name evidence="1" type="ORF">H924_06255</name>
</gene>
<dbReference type="AlphaFoldDB" id="M1UEZ4"/>